<keyword evidence="1" id="KW-0808">Transferase</keyword>
<dbReference type="EMBL" id="JAACJO010000016">
    <property type="protein sequence ID" value="KAF5349498.1"/>
    <property type="molecule type" value="Genomic_DNA"/>
</dbReference>
<dbReference type="InterPro" id="IPR029063">
    <property type="entry name" value="SAM-dependent_MTases_sf"/>
</dbReference>
<dbReference type="Gene3D" id="3.40.50.150">
    <property type="entry name" value="Vaccinia Virus protein VP39"/>
    <property type="match status" value="1"/>
</dbReference>
<dbReference type="SUPFAM" id="SSF53335">
    <property type="entry name" value="S-adenosyl-L-methionine-dependent methyltransferases"/>
    <property type="match status" value="1"/>
</dbReference>
<proteinExistence type="predicted"/>
<dbReference type="AlphaFoldDB" id="A0A8H5FUS0"/>
<dbReference type="Proteomes" id="UP000559027">
    <property type="component" value="Unassembled WGS sequence"/>
</dbReference>
<evidence type="ECO:0000313" key="2">
    <source>
        <dbReference type="EMBL" id="KAF5349498.1"/>
    </source>
</evidence>
<name>A0A8H5FUS0_9AGAR</name>
<gene>
    <name evidence="2" type="ORF">D9756_009003</name>
</gene>
<comment type="caution">
    <text evidence="2">The sequence shown here is derived from an EMBL/GenBank/DDBJ whole genome shotgun (WGS) entry which is preliminary data.</text>
</comment>
<protein>
    <recommendedName>
        <fullName evidence="4">Hexaprenyldihydroxybenzoate methyltransferase</fullName>
    </recommendedName>
</protein>
<organism evidence="2 3">
    <name type="scientific">Leucocoprinus leucothites</name>
    <dbReference type="NCBI Taxonomy" id="201217"/>
    <lineage>
        <taxon>Eukaryota</taxon>
        <taxon>Fungi</taxon>
        <taxon>Dikarya</taxon>
        <taxon>Basidiomycota</taxon>
        <taxon>Agaricomycotina</taxon>
        <taxon>Agaricomycetes</taxon>
        <taxon>Agaricomycetidae</taxon>
        <taxon>Agaricales</taxon>
        <taxon>Agaricineae</taxon>
        <taxon>Agaricaceae</taxon>
        <taxon>Leucocoprinus</taxon>
    </lineage>
</organism>
<sequence>MDHYRLMNEQYYDCLEEQNFDSSNAVELARRAAKAFRRAYMFEEDETIVMDFACGVGLVSRELIAHAKSIVGVDISQKMVDEYNRRTVNQGLSMEEMHAVRADILDLDSNEIQSMQGSFDVIVCSAAYHHLDDITATTRALIKFLKPGGSLLVLDLLKDENISVDEVFPEHEALDIVAHRGGFAREQIKGAFDTAGFSSFVFEDGIKAKKKGYPVTLFIARGIKSCL</sequence>
<dbReference type="Pfam" id="PF13489">
    <property type="entry name" value="Methyltransf_23"/>
    <property type="match status" value="1"/>
</dbReference>
<dbReference type="CDD" id="cd02440">
    <property type="entry name" value="AdoMet_MTases"/>
    <property type="match status" value="1"/>
</dbReference>
<evidence type="ECO:0000256" key="1">
    <source>
        <dbReference type="ARBA" id="ARBA00022679"/>
    </source>
</evidence>
<evidence type="ECO:0008006" key="4">
    <source>
        <dbReference type="Google" id="ProtNLM"/>
    </source>
</evidence>
<dbReference type="OrthoDB" id="3647at2759"/>
<dbReference type="GO" id="GO:0016740">
    <property type="term" value="F:transferase activity"/>
    <property type="evidence" value="ECO:0007669"/>
    <property type="project" value="UniProtKB-KW"/>
</dbReference>
<evidence type="ECO:0000313" key="3">
    <source>
        <dbReference type="Proteomes" id="UP000559027"/>
    </source>
</evidence>
<keyword evidence="3" id="KW-1185">Reference proteome</keyword>
<accession>A0A8H5FUS0</accession>
<dbReference type="PANTHER" id="PTHR43861">
    <property type="entry name" value="TRANS-ACONITATE 2-METHYLTRANSFERASE-RELATED"/>
    <property type="match status" value="1"/>
</dbReference>
<dbReference type="PANTHER" id="PTHR43861:SF3">
    <property type="entry name" value="PUTATIVE (AFU_ORTHOLOGUE AFUA_2G14390)-RELATED"/>
    <property type="match status" value="1"/>
</dbReference>
<reference evidence="2 3" key="1">
    <citation type="journal article" date="2020" name="ISME J.">
        <title>Uncovering the hidden diversity of litter-decomposition mechanisms in mushroom-forming fungi.</title>
        <authorList>
            <person name="Floudas D."/>
            <person name="Bentzer J."/>
            <person name="Ahren D."/>
            <person name="Johansson T."/>
            <person name="Persson P."/>
            <person name="Tunlid A."/>
        </authorList>
    </citation>
    <scope>NUCLEOTIDE SEQUENCE [LARGE SCALE GENOMIC DNA]</scope>
    <source>
        <strain evidence="2 3">CBS 146.42</strain>
    </source>
</reference>